<keyword evidence="3" id="KW-1185">Reference proteome</keyword>
<evidence type="ECO:0000313" key="2">
    <source>
        <dbReference type="EMBL" id="MCF4143898.1"/>
    </source>
</evidence>
<evidence type="ECO:0000313" key="3">
    <source>
        <dbReference type="Proteomes" id="UP001200932"/>
    </source>
</evidence>
<feature type="transmembrane region" description="Helical" evidence="1">
    <location>
        <begin position="457"/>
        <end position="480"/>
    </location>
</feature>
<feature type="transmembrane region" description="Helical" evidence="1">
    <location>
        <begin position="501"/>
        <end position="520"/>
    </location>
</feature>
<reference evidence="2 3" key="1">
    <citation type="submission" date="2022-01" db="EMBL/GenBank/DDBJ databases">
        <title>Dethiosulfovibrio faecalis sp. nov., a novel proteolytic, non-sulfur-reducing bacterium isolated from a marine aquaculture solid waste bioreactor.</title>
        <authorList>
            <person name="Grabowski S."/>
            <person name="Apolinario E."/>
            <person name="Schneider N."/>
            <person name="Marshall C.W."/>
            <person name="Sowers K.R."/>
        </authorList>
    </citation>
    <scope>NUCLEOTIDE SEQUENCE [LARGE SCALE GENOMIC DNA]</scope>
    <source>
        <strain evidence="2 3">DSM 12590</strain>
    </source>
</reference>
<organism evidence="2 3">
    <name type="scientific">Dethiosulfovibrio acidaminovorans</name>
    <dbReference type="NCBI Taxonomy" id="133535"/>
    <lineage>
        <taxon>Bacteria</taxon>
        <taxon>Thermotogati</taxon>
        <taxon>Synergistota</taxon>
        <taxon>Synergistia</taxon>
        <taxon>Synergistales</taxon>
        <taxon>Dethiosulfovibrionaceae</taxon>
        <taxon>Dethiosulfovibrio</taxon>
    </lineage>
</organism>
<name>A0ABS9EW03_9BACT</name>
<gene>
    <name evidence="2" type="ORF">L2W31_00965</name>
</gene>
<dbReference type="EMBL" id="JAKGUF010000001">
    <property type="protein sequence ID" value="MCF4143898.1"/>
    <property type="molecule type" value="Genomic_DNA"/>
</dbReference>
<accession>A0ABS9EW03</accession>
<keyword evidence="1" id="KW-1133">Transmembrane helix</keyword>
<feature type="transmembrane region" description="Helical" evidence="1">
    <location>
        <begin position="380"/>
        <end position="400"/>
    </location>
</feature>
<protein>
    <submittedName>
        <fullName evidence="2">DUF5693 family protein</fullName>
    </submittedName>
</protein>
<feature type="transmembrane region" description="Helical" evidence="1">
    <location>
        <begin position="406"/>
        <end position="424"/>
    </location>
</feature>
<comment type="caution">
    <text evidence="2">The sequence shown here is derived from an EMBL/GenBank/DDBJ whole genome shotgun (WGS) entry which is preliminary data.</text>
</comment>
<dbReference type="Pfam" id="PF18949">
    <property type="entry name" value="DUF5693"/>
    <property type="match status" value="1"/>
</dbReference>
<feature type="transmembrane region" description="Helical" evidence="1">
    <location>
        <begin position="433"/>
        <end position="451"/>
    </location>
</feature>
<feature type="transmembrane region" description="Helical" evidence="1">
    <location>
        <begin position="610"/>
        <end position="633"/>
    </location>
</feature>
<evidence type="ECO:0000256" key="1">
    <source>
        <dbReference type="SAM" id="Phobius"/>
    </source>
</evidence>
<keyword evidence="1" id="KW-0472">Membrane</keyword>
<dbReference type="Proteomes" id="UP001200932">
    <property type="component" value="Unassembled WGS sequence"/>
</dbReference>
<sequence length="642" mass="71341">MEGDVMRFSWRRFFALICVLVFVLSLPGLLSRWNVEKNRRSSVILVDWSQIPPLSVESGNSIEKTLQMLVDSGSRGIMIGEFTGDELENGELPLWYGPLEDLPVKALSSLPEGLTGTALMFDSKGAYAETWRDFLSLRFPHGSHSTVDGKSVFVVPFSRQTLVARGILPDLRGLEIAAKLSLPVIYRPAPVGTQSSETVVNPLKLICERFPNVVGLSPSGEIVAGYPDIKGLAALVRERNLFVTQVEFSRQIGDKPLQWSVWPRILSLHSVTDEEVMSRRIDRKTMVDRMVRAAAERSVSLLLFRVDPLGGGRDPLKRYSSDISELRNRLAGRGIDDRWPSPMPDWGSSPTGALAMVLICLLTLWGLARRFKEVEDDVSIKAILFFTLLSVLLALISLRVSSAAKLIGGFATAFVASEAVLMALEGWKKPGRALIAGPLVAILGGMAVGSFHSAPLYMMRLIPFSGVKLTLFLPILVVLFHDLHRKVHPENLGELMGRPPIWGEIFIAGFLVAAAGLMVFRSGNVSSVPGWEIAIRDALEDLLVARPRTKEAFLGYPCLMLWFYVRRNDWIPRYREVLRLGATVAFSSLVNTFCHFHTALYITFLRVFNGWWTGILLGLLAIVVLRFCFLPFIMKYGRGAEA</sequence>
<feature type="transmembrane region" description="Helical" evidence="1">
    <location>
        <begin position="577"/>
        <end position="604"/>
    </location>
</feature>
<keyword evidence="1" id="KW-0812">Transmembrane</keyword>
<dbReference type="InterPro" id="IPR043748">
    <property type="entry name" value="DUF5693"/>
</dbReference>
<proteinExistence type="predicted"/>
<feature type="transmembrane region" description="Helical" evidence="1">
    <location>
        <begin position="351"/>
        <end position="368"/>
    </location>
</feature>